<proteinExistence type="predicted"/>
<dbReference type="CDD" id="cd02042">
    <property type="entry name" value="ParAB_family"/>
    <property type="match status" value="1"/>
</dbReference>
<gene>
    <name evidence="3" type="ORF">E2F43_05845</name>
</gene>
<feature type="domain" description="AAA" evidence="2">
    <location>
        <begin position="3"/>
        <end position="178"/>
    </location>
</feature>
<protein>
    <submittedName>
        <fullName evidence="3">ParA family protein</fullName>
    </submittedName>
</protein>
<dbReference type="OrthoDB" id="9815116at2"/>
<sequence>MARIIAIANQKGGVGKTTTCVNLAASLAAMKKRVLLVDLDPQGNATMGSGIDKYAVERSIYDVLVNRAPVSQVARHAADSGYDVLPSNSDLTAAEVELIQVEHRERRLRAALIEVSGAYDYMLIDCPPSLNMLTLNALVAADGVIITMQCEYFALEGLSDLVRTISQIAETVNPQLQIEGILRTMYDPRNSLTNEVSNQLHSHFGDKVYRTVVPRNVRLAEAPSHGIPAMYYDKFSRGSKAYMALAGEIIRREEKLARASGAAAAGVTAPAPAAE</sequence>
<comment type="caution">
    <text evidence="3">The sequence shown here is derived from an EMBL/GenBank/DDBJ whole genome shotgun (WGS) entry which is preliminary data.</text>
</comment>
<evidence type="ECO:0000313" key="3">
    <source>
        <dbReference type="EMBL" id="TDG15747.1"/>
    </source>
</evidence>
<evidence type="ECO:0000259" key="2">
    <source>
        <dbReference type="Pfam" id="PF13614"/>
    </source>
</evidence>
<keyword evidence="4" id="KW-1185">Reference proteome</keyword>
<dbReference type="RefSeq" id="WP_133210505.1">
    <property type="nucleotide sequence ID" value="NZ_SMSE01000001.1"/>
</dbReference>
<dbReference type="Gene3D" id="3.40.50.300">
    <property type="entry name" value="P-loop containing nucleotide triphosphate hydrolases"/>
    <property type="match status" value="1"/>
</dbReference>
<comment type="similarity">
    <text evidence="1">To B.subtilis soj.</text>
</comment>
<name>A0A4R5LWF2_9GAMM</name>
<dbReference type="PANTHER" id="PTHR13696">
    <property type="entry name" value="P-LOOP CONTAINING NUCLEOSIDE TRIPHOSPHATE HYDROLASE"/>
    <property type="match status" value="1"/>
</dbReference>
<dbReference type="Proteomes" id="UP000295554">
    <property type="component" value="Unassembled WGS sequence"/>
</dbReference>
<dbReference type="PANTHER" id="PTHR13696:SF52">
    <property type="entry name" value="PARA FAMILY PROTEIN CT_582"/>
    <property type="match status" value="1"/>
</dbReference>
<organism evidence="3 4">
    <name type="scientific">Seongchinamella unica</name>
    <dbReference type="NCBI Taxonomy" id="2547392"/>
    <lineage>
        <taxon>Bacteria</taxon>
        <taxon>Pseudomonadati</taxon>
        <taxon>Pseudomonadota</taxon>
        <taxon>Gammaproteobacteria</taxon>
        <taxon>Cellvibrionales</taxon>
        <taxon>Halieaceae</taxon>
        <taxon>Seongchinamella</taxon>
    </lineage>
</organism>
<reference evidence="3 4" key="1">
    <citation type="submission" date="2019-03" db="EMBL/GenBank/DDBJ databases">
        <title>Seongchinamella monodicae gen. nov., sp. nov., a novel member of the Gammaproteobacteria isolated from a tidal mudflat of beach.</title>
        <authorList>
            <person name="Yang H.G."/>
            <person name="Kang J.W."/>
            <person name="Lee S.D."/>
        </authorList>
    </citation>
    <scope>NUCLEOTIDE SEQUENCE [LARGE SCALE GENOMIC DNA]</scope>
    <source>
        <strain evidence="3 4">GH4-78</strain>
    </source>
</reference>
<evidence type="ECO:0000313" key="4">
    <source>
        <dbReference type="Proteomes" id="UP000295554"/>
    </source>
</evidence>
<dbReference type="InterPro" id="IPR050678">
    <property type="entry name" value="DNA_Partitioning_ATPase"/>
</dbReference>
<dbReference type="SUPFAM" id="SSF52540">
    <property type="entry name" value="P-loop containing nucleoside triphosphate hydrolases"/>
    <property type="match status" value="1"/>
</dbReference>
<dbReference type="Pfam" id="PF13614">
    <property type="entry name" value="AAA_31"/>
    <property type="match status" value="1"/>
</dbReference>
<dbReference type="EMBL" id="SMSE01000001">
    <property type="protein sequence ID" value="TDG15747.1"/>
    <property type="molecule type" value="Genomic_DNA"/>
</dbReference>
<accession>A0A4R5LWF2</accession>
<dbReference type="InterPro" id="IPR027417">
    <property type="entry name" value="P-loop_NTPase"/>
</dbReference>
<dbReference type="FunFam" id="3.40.50.300:FF:000285">
    <property type="entry name" value="Sporulation initiation inhibitor Soj"/>
    <property type="match status" value="1"/>
</dbReference>
<dbReference type="AlphaFoldDB" id="A0A4R5LWF2"/>
<dbReference type="InterPro" id="IPR025669">
    <property type="entry name" value="AAA_dom"/>
</dbReference>
<evidence type="ECO:0000256" key="1">
    <source>
        <dbReference type="ARBA" id="ARBA00060876"/>
    </source>
</evidence>